<name>A0AA41R0V2_9BACT</name>
<organism evidence="1 2">
    <name type="scientific">Desulfatitalea alkaliphila</name>
    <dbReference type="NCBI Taxonomy" id="2929485"/>
    <lineage>
        <taxon>Bacteria</taxon>
        <taxon>Pseudomonadati</taxon>
        <taxon>Thermodesulfobacteriota</taxon>
        <taxon>Desulfobacteria</taxon>
        <taxon>Desulfobacterales</taxon>
        <taxon>Desulfosarcinaceae</taxon>
        <taxon>Desulfatitalea</taxon>
    </lineage>
</organism>
<gene>
    <name evidence="1" type="ORF">MRX98_06295</name>
</gene>
<reference evidence="1" key="1">
    <citation type="submission" date="2022-04" db="EMBL/GenBank/DDBJ databases">
        <title>Desulfatitalea alkaliphila sp. nov., a novel anaerobic sulfate-reducing bacterium isolated from terrestrial mud volcano, Taman Peninsula, Russia.</title>
        <authorList>
            <person name="Khomyakova M.A."/>
            <person name="Merkel A.Y."/>
            <person name="Slobodkin A.I."/>
        </authorList>
    </citation>
    <scope>NUCLEOTIDE SEQUENCE</scope>
    <source>
        <strain evidence="1">M08but</strain>
    </source>
</reference>
<evidence type="ECO:0000313" key="2">
    <source>
        <dbReference type="Proteomes" id="UP001165427"/>
    </source>
</evidence>
<dbReference type="Proteomes" id="UP001165427">
    <property type="component" value="Unassembled WGS sequence"/>
</dbReference>
<accession>A0AA41R0V2</accession>
<protein>
    <recommendedName>
        <fullName evidence="3">HTH cro/C1-type domain-containing protein</fullName>
    </recommendedName>
</protein>
<evidence type="ECO:0008006" key="3">
    <source>
        <dbReference type="Google" id="ProtNLM"/>
    </source>
</evidence>
<sequence>MKIDEVPQDDIPTFRGHGTKAIYALDARGRYTKTTTSGWEVEELVLRDVLADFAEKAEAAKARILAGRTSPIEYFLNRRLMDLAALAQAMGIGKWRVKRHLKPRVFNKLNDKLLQRYASLFRIDIATLKQFKEILARDPDSQF</sequence>
<comment type="caution">
    <text evidence="1">The sequence shown here is derived from an EMBL/GenBank/DDBJ whole genome shotgun (WGS) entry which is preliminary data.</text>
</comment>
<dbReference type="AlphaFoldDB" id="A0AA41R0V2"/>
<evidence type="ECO:0000313" key="1">
    <source>
        <dbReference type="EMBL" id="MCJ8500179.1"/>
    </source>
</evidence>
<dbReference type="RefSeq" id="WP_246904022.1">
    <property type="nucleotide sequence ID" value="NZ_JALJRB010000005.1"/>
</dbReference>
<dbReference type="EMBL" id="JALJRB010000005">
    <property type="protein sequence ID" value="MCJ8500179.1"/>
    <property type="molecule type" value="Genomic_DNA"/>
</dbReference>
<proteinExistence type="predicted"/>
<keyword evidence="2" id="KW-1185">Reference proteome</keyword>